<evidence type="ECO:0000313" key="3">
    <source>
        <dbReference type="Proteomes" id="UP000735302"/>
    </source>
</evidence>
<feature type="compositionally biased region" description="Polar residues" evidence="1">
    <location>
        <begin position="200"/>
        <end position="214"/>
    </location>
</feature>
<reference evidence="2 3" key="1">
    <citation type="journal article" date="2021" name="Elife">
        <title>Chloroplast acquisition without the gene transfer in kleptoplastic sea slugs, Plakobranchus ocellatus.</title>
        <authorList>
            <person name="Maeda T."/>
            <person name="Takahashi S."/>
            <person name="Yoshida T."/>
            <person name="Shimamura S."/>
            <person name="Takaki Y."/>
            <person name="Nagai Y."/>
            <person name="Toyoda A."/>
            <person name="Suzuki Y."/>
            <person name="Arimoto A."/>
            <person name="Ishii H."/>
            <person name="Satoh N."/>
            <person name="Nishiyama T."/>
            <person name="Hasebe M."/>
            <person name="Maruyama T."/>
            <person name="Minagawa J."/>
            <person name="Obokata J."/>
            <person name="Shigenobu S."/>
        </authorList>
    </citation>
    <scope>NUCLEOTIDE SEQUENCE [LARGE SCALE GENOMIC DNA]</scope>
</reference>
<proteinExistence type="predicted"/>
<feature type="compositionally biased region" description="Polar residues" evidence="1">
    <location>
        <begin position="244"/>
        <end position="277"/>
    </location>
</feature>
<dbReference type="EMBL" id="BLXT01005122">
    <property type="protein sequence ID" value="GFO19971.1"/>
    <property type="molecule type" value="Genomic_DNA"/>
</dbReference>
<feature type="compositionally biased region" description="Basic and acidic residues" evidence="1">
    <location>
        <begin position="38"/>
        <end position="54"/>
    </location>
</feature>
<feature type="compositionally biased region" description="Basic and acidic residues" evidence="1">
    <location>
        <begin position="76"/>
        <end position="98"/>
    </location>
</feature>
<name>A0AAV4BHP4_9GAST</name>
<evidence type="ECO:0000256" key="1">
    <source>
        <dbReference type="SAM" id="MobiDB-lite"/>
    </source>
</evidence>
<evidence type="ECO:0000313" key="2">
    <source>
        <dbReference type="EMBL" id="GFO19971.1"/>
    </source>
</evidence>
<protein>
    <submittedName>
        <fullName evidence="2">Uncharacterized protein</fullName>
    </submittedName>
</protein>
<gene>
    <name evidence="2" type="ORF">PoB_004647600</name>
</gene>
<accession>A0AAV4BHP4</accession>
<dbReference type="Proteomes" id="UP000735302">
    <property type="component" value="Unassembled WGS sequence"/>
</dbReference>
<organism evidence="2 3">
    <name type="scientific">Plakobranchus ocellatus</name>
    <dbReference type="NCBI Taxonomy" id="259542"/>
    <lineage>
        <taxon>Eukaryota</taxon>
        <taxon>Metazoa</taxon>
        <taxon>Spiralia</taxon>
        <taxon>Lophotrochozoa</taxon>
        <taxon>Mollusca</taxon>
        <taxon>Gastropoda</taxon>
        <taxon>Heterobranchia</taxon>
        <taxon>Euthyneura</taxon>
        <taxon>Panpulmonata</taxon>
        <taxon>Sacoglossa</taxon>
        <taxon>Placobranchoidea</taxon>
        <taxon>Plakobranchidae</taxon>
        <taxon>Plakobranchus</taxon>
    </lineage>
</organism>
<dbReference type="AlphaFoldDB" id="A0AAV4BHP4"/>
<feature type="region of interest" description="Disordered" evidence="1">
    <location>
        <begin position="1"/>
        <end position="161"/>
    </location>
</feature>
<keyword evidence="3" id="KW-1185">Reference proteome</keyword>
<feature type="compositionally biased region" description="Polar residues" evidence="1">
    <location>
        <begin position="101"/>
        <end position="114"/>
    </location>
</feature>
<sequence>MDKRYKKGKQQISPPKSITASAEQGKNFENTDDDDVDDTRPDNIVDDDDRRRSDDYEDEGKEETNWDSLFTRGKPSQKDNKGISVRENRKSKSEKPEKAQATGSKKNILPNNKRPNAKGASFEKQQNKGLTAAEVYKRKDSNTNLSSVREEDPDDPAVLPKGVKVIGTTKPWAKRKLDIKSPTNMIAEDSEDESPEKAATQEQQVDSAVNNTMADKSGRYIKTASVKKNPQTPADKSKIPAVTPSPNIPNNTNVRDIQPGSSPPLTMAPSKTTLDSTESSERASPRVSYLFHDAQAAARLTGKPLGPKKPKDGMFSGAKQVLKRLLAPPQPSQLAKETPWLVNERDASRQDKLAKFKFFASSRLRYKARTMIGATGSRHFNQKRRSSLASGTTLPLTLVPNLEHINEGEEERMAQVQRRRVVDNTDLRTMAILQSRLKELKTYPE</sequence>
<feature type="compositionally biased region" description="Polar residues" evidence="1">
    <location>
        <begin position="10"/>
        <end position="28"/>
    </location>
</feature>
<feature type="region of interest" description="Disordered" evidence="1">
    <location>
        <begin position="180"/>
        <end position="285"/>
    </location>
</feature>
<comment type="caution">
    <text evidence="2">The sequence shown here is derived from an EMBL/GenBank/DDBJ whole genome shotgun (WGS) entry which is preliminary data.</text>
</comment>